<keyword evidence="2" id="KW-0964">Secreted</keyword>
<evidence type="ECO:0000256" key="2">
    <source>
        <dbReference type="ARBA" id="ARBA00022525"/>
    </source>
</evidence>
<organism evidence="6">
    <name type="scientific">Panstrongylus chinai</name>
    <dbReference type="NCBI Taxonomy" id="156444"/>
    <lineage>
        <taxon>Eukaryota</taxon>
        <taxon>Metazoa</taxon>
        <taxon>Ecdysozoa</taxon>
        <taxon>Arthropoda</taxon>
        <taxon>Hexapoda</taxon>
        <taxon>Insecta</taxon>
        <taxon>Pterygota</taxon>
        <taxon>Neoptera</taxon>
        <taxon>Paraneoptera</taxon>
        <taxon>Hemiptera</taxon>
        <taxon>Heteroptera</taxon>
        <taxon>Panheteroptera</taxon>
        <taxon>Cimicomorpha</taxon>
        <taxon>Reduviidae</taxon>
        <taxon>Triatominae</taxon>
        <taxon>Panstrongylus</taxon>
    </lineage>
</organism>
<evidence type="ECO:0000313" key="6">
    <source>
        <dbReference type="EMBL" id="BBA30638.1"/>
    </source>
</evidence>
<dbReference type="CDD" id="cd19423">
    <property type="entry name" value="lipocalin_LTBP1-like"/>
    <property type="match status" value="1"/>
</dbReference>
<name>A0A286T370_9HEMI</name>
<dbReference type="GO" id="GO:0030682">
    <property type="term" value="P:symbiont-mediated perturbation of host defenses"/>
    <property type="evidence" value="ECO:0007669"/>
    <property type="project" value="InterPro"/>
</dbReference>
<feature type="signal peptide" evidence="5">
    <location>
        <begin position="1"/>
        <end position="18"/>
    </location>
</feature>
<sequence length="179" mass="20592">MKTSIALTLIGILTYAYAAQLVPIENCQTVKPMDNFSATKLFNGMWYVTHVQKETSKTVCQTFKNSKTSDSKYITEFEYDEHGNPNKIHCEASREPVEKKLSFDCKKNGEHVFQSNFIVLDTDYNDYAVFYRCVTLKSGVKADNFVVIRREPNKEEIPEKAKTFTNNLNLLKCSDFKKV</sequence>
<comment type="similarity">
    <text evidence="4">Belongs to the calycin superfamily. Triabin family.</text>
</comment>
<reference evidence="6" key="1">
    <citation type="journal article" date="2017" name="Acta Trop.">
        <title>Salivary gland transcripts of the kissing bug, Panstrongylus chinai, a vector of Chagas disease.</title>
        <authorList>
            <person name="Kato H."/>
            <person name="Jochim R.C."/>
            <person name="Gomez E.A."/>
            <person name="Tsunekawa S."/>
            <person name="Valenzuela J.G."/>
            <person name="Hashiguchi Y."/>
        </authorList>
    </citation>
    <scope>NUCLEOTIDE SEQUENCE</scope>
    <source>
        <tissue evidence="6">Salivary gland</tissue>
    </source>
</reference>
<evidence type="ECO:0000256" key="1">
    <source>
        <dbReference type="ARBA" id="ARBA00004613"/>
    </source>
</evidence>
<dbReference type="EMBL" id="AB999684">
    <property type="protein sequence ID" value="BBA30638.1"/>
    <property type="molecule type" value="mRNA"/>
</dbReference>
<feature type="chain" id="PRO_5012109098" evidence="5">
    <location>
        <begin position="19"/>
        <end position="179"/>
    </location>
</feature>
<dbReference type="Pfam" id="PF03973">
    <property type="entry name" value="Triabin"/>
    <property type="match status" value="1"/>
</dbReference>
<evidence type="ECO:0000256" key="3">
    <source>
        <dbReference type="ARBA" id="ARBA00022729"/>
    </source>
</evidence>
<keyword evidence="3 5" id="KW-0732">Signal</keyword>
<dbReference type="InterPro" id="IPR012674">
    <property type="entry name" value="Calycin"/>
</dbReference>
<dbReference type="AlphaFoldDB" id="A0A286T370"/>
<evidence type="ECO:0000256" key="4">
    <source>
        <dbReference type="ARBA" id="ARBA00034121"/>
    </source>
</evidence>
<dbReference type="SUPFAM" id="SSF50814">
    <property type="entry name" value="Lipocalins"/>
    <property type="match status" value="1"/>
</dbReference>
<proteinExistence type="evidence at transcript level"/>
<dbReference type="InterPro" id="IPR005657">
    <property type="entry name" value="Triabi/Procalin"/>
</dbReference>
<evidence type="ECO:0000256" key="5">
    <source>
        <dbReference type="SAM" id="SignalP"/>
    </source>
</evidence>
<dbReference type="GO" id="GO:0005576">
    <property type="term" value="C:extracellular region"/>
    <property type="evidence" value="ECO:0007669"/>
    <property type="project" value="UniProtKB-SubCell"/>
</dbReference>
<comment type="subcellular location">
    <subcellularLocation>
        <location evidence="1">Secreted</location>
    </subcellularLocation>
</comment>
<protein>
    <submittedName>
        <fullName evidence="6">Pc42, similar to lipocalin-like TiLipo37</fullName>
    </submittedName>
</protein>
<accession>A0A286T370</accession>
<dbReference type="Gene3D" id="2.40.128.20">
    <property type="match status" value="1"/>
</dbReference>